<protein>
    <submittedName>
        <fullName evidence="8">Methionine ABC transporter substrate-binding protein</fullName>
    </submittedName>
</protein>
<dbReference type="PANTHER" id="PTHR30429">
    <property type="entry name" value="D-METHIONINE-BINDING LIPOPROTEIN METQ"/>
    <property type="match status" value="1"/>
</dbReference>
<dbReference type="AlphaFoldDB" id="A0A2W5BDI1"/>
<name>A0A2W5BDI1_9CORY</name>
<evidence type="ECO:0000313" key="10">
    <source>
        <dbReference type="Proteomes" id="UP000249451"/>
    </source>
</evidence>
<evidence type="ECO:0000313" key="9">
    <source>
        <dbReference type="EMBL" id="TYR16958.1"/>
    </source>
</evidence>
<dbReference type="GO" id="GO:0016020">
    <property type="term" value="C:membrane"/>
    <property type="evidence" value="ECO:0007669"/>
    <property type="project" value="UniProtKB-SubCell"/>
</dbReference>
<dbReference type="Proteomes" id="UP000324726">
    <property type="component" value="Unassembled WGS sequence"/>
</dbReference>
<comment type="subcellular location">
    <subcellularLocation>
        <location evidence="1">Membrane</location>
        <topology evidence="1">Lipid-anchor</topology>
    </subcellularLocation>
</comment>
<evidence type="ECO:0000256" key="2">
    <source>
        <dbReference type="ARBA" id="ARBA00008973"/>
    </source>
</evidence>
<evidence type="ECO:0000256" key="6">
    <source>
        <dbReference type="ARBA" id="ARBA00023288"/>
    </source>
</evidence>
<dbReference type="EMBL" id="QFNY01000002">
    <property type="protein sequence ID" value="PZP03923.1"/>
    <property type="molecule type" value="Genomic_DNA"/>
</dbReference>
<proteinExistence type="inferred from homology"/>
<keyword evidence="4" id="KW-0472">Membrane</keyword>
<reference evidence="9 11" key="2">
    <citation type="submission" date="2019-08" db="EMBL/GenBank/DDBJ databases">
        <title>Draft genome of C. urealyticum strain VH4248.</title>
        <authorList>
            <person name="Navas J."/>
        </authorList>
    </citation>
    <scope>NUCLEOTIDE SEQUENCE [LARGE SCALE GENOMIC DNA]</scope>
    <source>
        <strain evidence="9 11">VH4248</strain>
    </source>
</reference>
<dbReference type="RefSeq" id="WP_012359664.1">
    <property type="nucleotide sequence ID" value="NZ_CP066064.1"/>
</dbReference>
<dbReference type="EMBL" id="VSZI01000002">
    <property type="protein sequence ID" value="TYR16958.1"/>
    <property type="molecule type" value="Genomic_DNA"/>
</dbReference>
<dbReference type="PANTHER" id="PTHR30429:SF3">
    <property type="entry name" value="LIPOPROTEIN"/>
    <property type="match status" value="1"/>
</dbReference>
<keyword evidence="3 7" id="KW-0732">Signal</keyword>
<dbReference type="PROSITE" id="PS51257">
    <property type="entry name" value="PROKAR_LIPOPROTEIN"/>
    <property type="match status" value="1"/>
</dbReference>
<dbReference type="Pfam" id="PF03180">
    <property type="entry name" value="Lipoprotein_9"/>
    <property type="match status" value="1"/>
</dbReference>
<dbReference type="GeneID" id="60605212"/>
<dbReference type="Proteomes" id="UP000249451">
    <property type="component" value="Unassembled WGS sequence"/>
</dbReference>
<evidence type="ECO:0000256" key="4">
    <source>
        <dbReference type="ARBA" id="ARBA00023136"/>
    </source>
</evidence>
<dbReference type="Gene3D" id="3.40.190.10">
    <property type="entry name" value="Periplasmic binding protein-like II"/>
    <property type="match status" value="2"/>
</dbReference>
<feature type="signal peptide" evidence="7">
    <location>
        <begin position="1"/>
        <end position="22"/>
    </location>
</feature>
<keyword evidence="6" id="KW-0449">Lipoprotein</keyword>
<evidence type="ECO:0000313" key="11">
    <source>
        <dbReference type="Proteomes" id="UP000324726"/>
    </source>
</evidence>
<evidence type="ECO:0000313" key="8">
    <source>
        <dbReference type="EMBL" id="PZP03923.1"/>
    </source>
</evidence>
<evidence type="ECO:0000256" key="3">
    <source>
        <dbReference type="ARBA" id="ARBA00022729"/>
    </source>
</evidence>
<organism evidence="8 10">
    <name type="scientific">Corynebacterium urealyticum</name>
    <dbReference type="NCBI Taxonomy" id="43771"/>
    <lineage>
        <taxon>Bacteria</taxon>
        <taxon>Bacillati</taxon>
        <taxon>Actinomycetota</taxon>
        <taxon>Actinomycetes</taxon>
        <taxon>Mycobacteriales</taxon>
        <taxon>Corynebacteriaceae</taxon>
        <taxon>Corynebacterium</taxon>
    </lineage>
</organism>
<comment type="similarity">
    <text evidence="2">Belongs to the NlpA lipoprotein family.</text>
</comment>
<evidence type="ECO:0000256" key="7">
    <source>
        <dbReference type="SAM" id="SignalP"/>
    </source>
</evidence>
<dbReference type="SUPFAM" id="SSF53850">
    <property type="entry name" value="Periplasmic binding protein-like II"/>
    <property type="match status" value="1"/>
</dbReference>
<accession>A0A2W5BDI1</accession>
<evidence type="ECO:0000256" key="1">
    <source>
        <dbReference type="ARBA" id="ARBA00004635"/>
    </source>
</evidence>
<keyword evidence="5" id="KW-0564">Palmitate</keyword>
<dbReference type="InterPro" id="IPR004872">
    <property type="entry name" value="Lipoprotein_NlpA"/>
</dbReference>
<dbReference type="OMA" id="QTKPYLD"/>
<gene>
    <name evidence="8" type="ORF">DI609_00205</name>
    <name evidence="9" type="ORF">FYJ87_08970</name>
</gene>
<evidence type="ECO:0000256" key="5">
    <source>
        <dbReference type="ARBA" id="ARBA00023139"/>
    </source>
</evidence>
<feature type="chain" id="PRO_5038228351" evidence="7">
    <location>
        <begin position="23"/>
        <end position="289"/>
    </location>
</feature>
<reference evidence="8 10" key="1">
    <citation type="submission" date="2017-11" db="EMBL/GenBank/DDBJ databases">
        <title>Infants hospitalized years apart are colonized by the same room-sourced microbial strains.</title>
        <authorList>
            <person name="Brooks B."/>
            <person name="Olm M.R."/>
            <person name="Firek B.A."/>
            <person name="Baker R."/>
            <person name="Thomas B.C."/>
            <person name="Morowitz M.J."/>
            <person name="Banfield J.F."/>
        </authorList>
    </citation>
    <scope>NUCLEOTIDE SEQUENCE [LARGE SCALE GENOMIC DNA]</scope>
    <source>
        <strain evidence="8">S2_012_000_R3_87</strain>
    </source>
</reference>
<comment type="caution">
    <text evidence="8">The sequence shown here is derived from an EMBL/GenBank/DDBJ whole genome shotgun (WGS) entry which is preliminary data.</text>
</comment>
<sequence>MTLRRKALAATIALTTSFSLVACSGGNDDDTIVIGTTDSEQKQWQVFKQELDNAGLKTEIKSFNDYSIPNRALTDGEIDVNNFQHMMFLAEYNNGNNTDLAPVGATEILPLGLYYKDHSDLKDVEKAGEVAIPNDSTNQGRAINVLVQAGLVTLKKEGLLTPTPADIDTDKSKIKVTPVDAAQTATSWLDGTPAIVNNSFLDRADIDPKTAIFQDDPEKEEAQPYINGFVTTKDRKDEEDLKKLVEIWHSKPVQDAIDEQTKGTSVAVTMSGDELQKVLDTTQQKLKEQ</sequence>